<dbReference type="InterPro" id="IPR022047">
    <property type="entry name" value="Microcephalin-like"/>
</dbReference>
<dbReference type="SMART" id="SM00292">
    <property type="entry name" value="BRCT"/>
    <property type="match status" value="3"/>
</dbReference>
<proteinExistence type="predicted"/>
<dbReference type="AlphaFoldDB" id="A0A2S2QTP3"/>
<evidence type="ECO:0000313" key="4">
    <source>
        <dbReference type="RefSeq" id="XP_025421986.1"/>
    </source>
</evidence>
<dbReference type="Pfam" id="PF12738">
    <property type="entry name" value="PTCB-BRCT"/>
    <property type="match status" value="1"/>
</dbReference>
<dbReference type="Pfam" id="PF16589">
    <property type="entry name" value="BRCT_2"/>
    <property type="match status" value="1"/>
</dbReference>
<dbReference type="InterPro" id="IPR001357">
    <property type="entry name" value="BRCT_dom"/>
</dbReference>
<dbReference type="GO" id="GO:0000278">
    <property type="term" value="P:mitotic cell cycle"/>
    <property type="evidence" value="ECO:0007669"/>
    <property type="project" value="TreeGrafter"/>
</dbReference>
<reference evidence="4" key="2">
    <citation type="submission" date="2025-04" db="UniProtKB">
        <authorList>
            <consortium name="RefSeq"/>
        </authorList>
    </citation>
    <scope>IDENTIFICATION</scope>
    <source>
        <tissue evidence="4">Whole body</tissue>
    </source>
</reference>
<gene>
    <name evidence="2" type="primary">MCPH1_3</name>
    <name evidence="4" type="synonym">LOC112691797</name>
    <name evidence="2" type="ORF">g.39039</name>
</gene>
<evidence type="ECO:0000313" key="2">
    <source>
        <dbReference type="EMBL" id="MBY81098.1"/>
    </source>
</evidence>
<protein>
    <submittedName>
        <fullName evidence="2 4">Microcephalin</fullName>
    </submittedName>
</protein>
<dbReference type="InterPro" id="IPR036420">
    <property type="entry name" value="BRCT_dom_sf"/>
</dbReference>
<reference evidence="2" key="1">
    <citation type="submission" date="2018-04" db="EMBL/GenBank/DDBJ databases">
        <title>Transcriptome assembly of Sipha flava.</title>
        <authorList>
            <person name="Scully E.D."/>
            <person name="Geib S.M."/>
            <person name="Palmer N.A."/>
            <person name="Koch K."/>
            <person name="Bradshaw J."/>
            <person name="Heng-Moss T."/>
            <person name="Sarath G."/>
        </authorList>
    </citation>
    <scope>NUCLEOTIDE SEQUENCE</scope>
</reference>
<dbReference type="PROSITE" id="PS50172">
    <property type="entry name" value="BRCT"/>
    <property type="match status" value="3"/>
</dbReference>
<evidence type="ECO:0000313" key="3">
    <source>
        <dbReference type="Proteomes" id="UP000694846"/>
    </source>
</evidence>
<dbReference type="Gene3D" id="3.40.50.10190">
    <property type="entry name" value="BRCT domain"/>
    <property type="match status" value="3"/>
</dbReference>
<dbReference type="SUPFAM" id="SSF52113">
    <property type="entry name" value="BRCT domain"/>
    <property type="match status" value="3"/>
</dbReference>
<sequence>MEISVLVPSSSLTPKVAKTRSIRNGSVSKSKKQIKSYLILKGAVIFIDYKSNHDPSCINIQETIIELGAKIAKTFSHKVTHVIFYEGRRNTYETAKKRKIPLVSIGWILNSITAKKKMNPADYPSEDLVKYDDPLYVPKNECRYENFRRHNQILEDMSKSFEQTPLCSQSSKTLNSILDIFMKEKSIQTNTLQRDTHLSSNHYQNNDTVTTQTLEKEIIESLLSRDFSMIPETTDHKCSPAVAFTGFTYIQNKYFHMLMIKLGICSFHNKVQSNTTYLVIPSIEPELLDYTLNIEFAMALGCYIVFDKWIEDSDKAGKLLPHHNYLIDLTDSVKDFQVKRNAVSELKSKFKIFHNVGSIYVSKACKHSTYDLKRLIRACGGNCIKIKDKANIVIGEFYTKKYICETWILECVKQGKLLPMDKNSIILDV</sequence>
<name>A0A2S2QTP3_9HEMI</name>
<dbReference type="CDD" id="cd17716">
    <property type="entry name" value="BRCT_microcephalin_rpt1"/>
    <property type="match status" value="1"/>
</dbReference>
<dbReference type="RefSeq" id="XP_025421986.1">
    <property type="nucleotide sequence ID" value="XM_025566201.1"/>
</dbReference>
<keyword evidence="3" id="KW-1185">Reference proteome</keyword>
<dbReference type="PANTHER" id="PTHR14625">
    <property type="entry name" value="MICROCEPHALIN"/>
    <property type="match status" value="1"/>
</dbReference>
<dbReference type="OrthoDB" id="2384350at2759"/>
<feature type="domain" description="BRCT" evidence="1">
    <location>
        <begin position="35"/>
        <end position="125"/>
    </location>
</feature>
<dbReference type="EMBL" id="GGMS01011895">
    <property type="protein sequence ID" value="MBY81098.1"/>
    <property type="molecule type" value="Transcribed_RNA"/>
</dbReference>
<dbReference type="PANTHER" id="PTHR14625:SF3">
    <property type="entry name" value="MICROCEPHALIN"/>
    <property type="match status" value="1"/>
</dbReference>
<feature type="domain" description="BRCT" evidence="1">
    <location>
        <begin position="239"/>
        <end position="327"/>
    </location>
</feature>
<evidence type="ECO:0000259" key="1">
    <source>
        <dbReference type="PROSITE" id="PS50172"/>
    </source>
</evidence>
<feature type="domain" description="BRCT" evidence="1">
    <location>
        <begin position="348"/>
        <end position="425"/>
    </location>
</feature>
<organism evidence="2">
    <name type="scientific">Sipha flava</name>
    <name type="common">yellow sugarcane aphid</name>
    <dbReference type="NCBI Taxonomy" id="143950"/>
    <lineage>
        <taxon>Eukaryota</taxon>
        <taxon>Metazoa</taxon>
        <taxon>Ecdysozoa</taxon>
        <taxon>Arthropoda</taxon>
        <taxon>Hexapoda</taxon>
        <taxon>Insecta</taxon>
        <taxon>Pterygota</taxon>
        <taxon>Neoptera</taxon>
        <taxon>Paraneoptera</taxon>
        <taxon>Hemiptera</taxon>
        <taxon>Sternorrhyncha</taxon>
        <taxon>Aphidomorpha</taxon>
        <taxon>Aphidoidea</taxon>
        <taxon>Aphididae</taxon>
        <taxon>Sipha</taxon>
    </lineage>
</organism>
<dbReference type="Proteomes" id="UP000694846">
    <property type="component" value="Unplaced"/>
</dbReference>
<accession>A0A2S2QTP3</accession>
<dbReference type="CDD" id="cd17751">
    <property type="entry name" value="BRCT_microcephalin_rpt3"/>
    <property type="match status" value="1"/>
</dbReference>